<feature type="region of interest" description="Disordered" evidence="1">
    <location>
        <begin position="62"/>
        <end position="102"/>
    </location>
</feature>
<name>A0AAD8EWN4_BIOPF</name>
<evidence type="ECO:0000256" key="1">
    <source>
        <dbReference type="SAM" id="MobiDB-lite"/>
    </source>
</evidence>
<dbReference type="Proteomes" id="UP001233172">
    <property type="component" value="Unassembled WGS sequence"/>
</dbReference>
<dbReference type="EMBL" id="JASAOG010000272">
    <property type="protein sequence ID" value="KAK0041524.1"/>
    <property type="molecule type" value="Genomic_DNA"/>
</dbReference>
<evidence type="ECO:0000313" key="2">
    <source>
        <dbReference type="EMBL" id="KAK0041524.1"/>
    </source>
</evidence>
<evidence type="ECO:0000313" key="3">
    <source>
        <dbReference type="Proteomes" id="UP001233172"/>
    </source>
</evidence>
<sequence length="217" mass="24839">MHRSNKRKKKRIDKLLQSKRKGQFLGSNTLLGCVPAAETIARNETSSCIQWLCVATDNNGQRGFDSTKDRRLGEAEGRESSEDEREIRDNSKSPSGHKKQNARVTCIKSKQRLCQRGSNGVREAAMVSERQQWCQRGSNGVREAAMVSERQQWCQRGSNGVREAEMVSERQQWCQRGSNGVREEAMVSERKQWCQRGSNGVREEAMVSEKKQWCQRM</sequence>
<dbReference type="AlphaFoldDB" id="A0AAD8EWN4"/>
<accession>A0AAD8EWN4</accession>
<comment type="caution">
    <text evidence="2">The sequence shown here is derived from an EMBL/GenBank/DDBJ whole genome shotgun (WGS) entry which is preliminary data.</text>
</comment>
<proteinExistence type="predicted"/>
<feature type="compositionally biased region" description="Basic and acidic residues" evidence="1">
    <location>
        <begin position="65"/>
        <end position="91"/>
    </location>
</feature>
<organism evidence="2 3">
    <name type="scientific">Biomphalaria pfeifferi</name>
    <name type="common">Bloodfluke planorb</name>
    <name type="synonym">Freshwater snail</name>
    <dbReference type="NCBI Taxonomy" id="112525"/>
    <lineage>
        <taxon>Eukaryota</taxon>
        <taxon>Metazoa</taxon>
        <taxon>Spiralia</taxon>
        <taxon>Lophotrochozoa</taxon>
        <taxon>Mollusca</taxon>
        <taxon>Gastropoda</taxon>
        <taxon>Heterobranchia</taxon>
        <taxon>Euthyneura</taxon>
        <taxon>Panpulmonata</taxon>
        <taxon>Hygrophila</taxon>
        <taxon>Lymnaeoidea</taxon>
        <taxon>Planorbidae</taxon>
        <taxon>Biomphalaria</taxon>
    </lineage>
</organism>
<gene>
    <name evidence="2" type="ORF">Bpfe_029045</name>
</gene>
<protein>
    <submittedName>
        <fullName evidence="2">Uncharacterized protein</fullName>
    </submittedName>
</protein>
<keyword evidence="3" id="KW-1185">Reference proteome</keyword>
<reference evidence="2" key="2">
    <citation type="submission" date="2023-04" db="EMBL/GenBank/DDBJ databases">
        <authorList>
            <person name="Bu L."/>
            <person name="Lu L."/>
            <person name="Laidemitt M.R."/>
            <person name="Zhang S.M."/>
            <person name="Mutuku M."/>
            <person name="Mkoji G."/>
            <person name="Steinauer M."/>
            <person name="Loker E.S."/>
        </authorList>
    </citation>
    <scope>NUCLEOTIDE SEQUENCE</scope>
    <source>
        <strain evidence="2">KasaAsao</strain>
        <tissue evidence="2">Whole Snail</tissue>
    </source>
</reference>
<dbReference type="PROSITE" id="PS51257">
    <property type="entry name" value="PROKAR_LIPOPROTEIN"/>
    <property type="match status" value="1"/>
</dbReference>
<reference evidence="2" key="1">
    <citation type="journal article" date="2023" name="PLoS Negl. Trop. Dis.">
        <title>A genome sequence for Biomphalaria pfeifferi, the major vector snail for the human-infecting parasite Schistosoma mansoni.</title>
        <authorList>
            <person name="Bu L."/>
            <person name="Lu L."/>
            <person name="Laidemitt M.R."/>
            <person name="Zhang S.M."/>
            <person name="Mutuku M."/>
            <person name="Mkoji G."/>
            <person name="Steinauer M."/>
            <person name="Loker E.S."/>
        </authorList>
    </citation>
    <scope>NUCLEOTIDE SEQUENCE</scope>
    <source>
        <strain evidence="2">KasaAsao</strain>
    </source>
</reference>